<keyword evidence="1" id="KW-0489">Methyltransferase</keyword>
<dbReference type="AlphaFoldDB" id="A0A410G298"/>
<sequence>MIKKIKRKLGHYFREENGTSSGNTDTKKNYFPADFTESDIKIIDAVKNYTMTSSERIKVLLEAVDYIDKNKIPGDYVECGVWKGGSSLAVAMKLEEIGNLNKNIWLFDTFEGMSEPTEFDEDLKGRLAKDRLAKEDKELSWVWAYSGLDEVKKTMQRCNYPKSKIKFIKGKVEETLLSKNIPDRISILRLDTDWYESTKMELEILFPRVVEGGIIIIDDYGHWKGSKKAVDEYLSQIGKPIFLNRIDYTARLIIKN</sequence>
<dbReference type="InterPro" id="IPR008884">
    <property type="entry name" value="TylF_MeTrfase"/>
</dbReference>
<keyword evidence="2" id="KW-1185">Reference proteome</keyword>
<proteinExistence type="predicted"/>
<dbReference type="Proteomes" id="UP000285517">
    <property type="component" value="Chromosome"/>
</dbReference>
<dbReference type="PANTHER" id="PTHR40036">
    <property type="entry name" value="MACROCIN O-METHYLTRANSFERASE"/>
    <property type="match status" value="1"/>
</dbReference>
<protein>
    <submittedName>
        <fullName evidence="1">Macrocin O-methyltransferase</fullName>
    </submittedName>
</protein>
<dbReference type="PANTHER" id="PTHR40036:SF1">
    <property type="entry name" value="MACROCIN O-METHYLTRANSFERASE"/>
    <property type="match status" value="1"/>
</dbReference>
<dbReference type="GO" id="GO:0008168">
    <property type="term" value="F:methyltransferase activity"/>
    <property type="evidence" value="ECO:0007669"/>
    <property type="project" value="UniProtKB-KW"/>
</dbReference>
<name>A0A410G298_9FLAO</name>
<dbReference type="KEGG" id="aev:EI546_06365"/>
<reference evidence="1 2" key="1">
    <citation type="submission" date="2019-01" db="EMBL/GenBank/DDBJ databases">
        <title>Complete genome sequencing of Aequorivita sp. H23M31.</title>
        <authorList>
            <person name="Bae J.-W."/>
        </authorList>
    </citation>
    <scope>NUCLEOTIDE SEQUENCE [LARGE SCALE GENOMIC DNA]</scope>
    <source>
        <strain evidence="1 2">H23M31</strain>
    </source>
</reference>
<organism evidence="1 2">
    <name type="scientific">Aequorivita ciconiae</name>
    <dbReference type="NCBI Taxonomy" id="2494375"/>
    <lineage>
        <taxon>Bacteria</taxon>
        <taxon>Pseudomonadati</taxon>
        <taxon>Bacteroidota</taxon>
        <taxon>Flavobacteriia</taxon>
        <taxon>Flavobacteriales</taxon>
        <taxon>Flavobacteriaceae</taxon>
        <taxon>Aequorivita</taxon>
    </lineage>
</organism>
<dbReference type="SUPFAM" id="SSF53335">
    <property type="entry name" value="S-adenosyl-L-methionine-dependent methyltransferases"/>
    <property type="match status" value="1"/>
</dbReference>
<evidence type="ECO:0000313" key="2">
    <source>
        <dbReference type="Proteomes" id="UP000285517"/>
    </source>
</evidence>
<dbReference type="GO" id="GO:0032259">
    <property type="term" value="P:methylation"/>
    <property type="evidence" value="ECO:0007669"/>
    <property type="project" value="UniProtKB-KW"/>
</dbReference>
<accession>A0A410G298</accession>
<keyword evidence="1" id="KW-0808">Transferase</keyword>
<evidence type="ECO:0000313" key="1">
    <source>
        <dbReference type="EMBL" id="QAA81373.1"/>
    </source>
</evidence>
<gene>
    <name evidence="1" type="ORF">EI546_06365</name>
</gene>
<dbReference type="Gene3D" id="3.40.50.150">
    <property type="entry name" value="Vaccinia Virus protein VP39"/>
    <property type="match status" value="1"/>
</dbReference>
<dbReference type="Pfam" id="PF05711">
    <property type="entry name" value="TylF"/>
    <property type="match status" value="1"/>
</dbReference>
<dbReference type="EMBL" id="CP034951">
    <property type="protein sequence ID" value="QAA81373.1"/>
    <property type="molecule type" value="Genomic_DNA"/>
</dbReference>
<dbReference type="OrthoDB" id="3826968at2"/>
<dbReference type="RefSeq" id="WP_128249761.1">
    <property type="nucleotide sequence ID" value="NZ_CP034951.1"/>
</dbReference>
<dbReference type="InterPro" id="IPR029063">
    <property type="entry name" value="SAM-dependent_MTases_sf"/>
</dbReference>